<name>A0A9N9UDU5_9HYPO</name>
<protein>
    <submittedName>
        <fullName evidence="3">Uncharacterized protein</fullName>
    </submittedName>
</protein>
<reference evidence="3 4" key="2">
    <citation type="submission" date="2021-10" db="EMBL/GenBank/DDBJ databases">
        <authorList>
            <person name="Piombo E."/>
        </authorList>
    </citation>
    <scope>NUCLEOTIDE SEQUENCE [LARGE SCALE GENOMIC DNA]</scope>
</reference>
<gene>
    <name evidence="3" type="ORF">CBYS24578_00015394</name>
</gene>
<feature type="signal peptide" evidence="2">
    <location>
        <begin position="1"/>
        <end position="22"/>
    </location>
</feature>
<evidence type="ECO:0000313" key="4">
    <source>
        <dbReference type="Proteomes" id="UP000754883"/>
    </source>
</evidence>
<evidence type="ECO:0000256" key="2">
    <source>
        <dbReference type="SAM" id="SignalP"/>
    </source>
</evidence>
<evidence type="ECO:0000313" key="3">
    <source>
        <dbReference type="EMBL" id="CAG9983734.1"/>
    </source>
</evidence>
<dbReference type="OrthoDB" id="2260257at2759"/>
<keyword evidence="2" id="KW-0732">Signal</keyword>
<organism evidence="3 4">
    <name type="scientific">Clonostachys byssicola</name>
    <dbReference type="NCBI Taxonomy" id="160290"/>
    <lineage>
        <taxon>Eukaryota</taxon>
        <taxon>Fungi</taxon>
        <taxon>Dikarya</taxon>
        <taxon>Ascomycota</taxon>
        <taxon>Pezizomycotina</taxon>
        <taxon>Sordariomycetes</taxon>
        <taxon>Hypocreomycetidae</taxon>
        <taxon>Hypocreales</taxon>
        <taxon>Bionectriaceae</taxon>
        <taxon>Clonostachys</taxon>
    </lineage>
</organism>
<accession>A0A9N9UDU5</accession>
<sequence>MLSRSLLTVLGALGYLSQGANAESRGNADTRDLSRGYDKSQPTTLSTAIVPTATASQETGVGFWPAYTPTSGQIVNFGDSLNITWGYDPRWDGKLTITLIGGAAQAEQIPLGVIAGKSLVAASQELQDADRDLEHVENKQGYYLWDVTNEFVGKQAVYGFSVLYQDGKTQQYSMPFHIV</sequence>
<comment type="caution">
    <text evidence="3">The sequence shown here is derived from an EMBL/GenBank/DDBJ whole genome shotgun (WGS) entry which is preliminary data.</text>
</comment>
<dbReference type="EMBL" id="CABFNO020001372">
    <property type="protein sequence ID" value="CAG9983734.1"/>
    <property type="molecule type" value="Genomic_DNA"/>
</dbReference>
<reference evidence="4" key="1">
    <citation type="submission" date="2019-06" db="EMBL/GenBank/DDBJ databases">
        <authorList>
            <person name="Broberg M."/>
        </authorList>
    </citation>
    <scope>NUCLEOTIDE SEQUENCE [LARGE SCALE GENOMIC DNA]</scope>
</reference>
<keyword evidence="4" id="KW-1185">Reference proteome</keyword>
<evidence type="ECO:0000256" key="1">
    <source>
        <dbReference type="SAM" id="MobiDB-lite"/>
    </source>
</evidence>
<feature type="chain" id="PRO_5040328428" evidence="2">
    <location>
        <begin position="23"/>
        <end position="179"/>
    </location>
</feature>
<dbReference type="Proteomes" id="UP000754883">
    <property type="component" value="Unassembled WGS sequence"/>
</dbReference>
<feature type="region of interest" description="Disordered" evidence="1">
    <location>
        <begin position="21"/>
        <end position="42"/>
    </location>
</feature>
<proteinExistence type="predicted"/>
<feature type="compositionally biased region" description="Basic and acidic residues" evidence="1">
    <location>
        <begin position="26"/>
        <end position="38"/>
    </location>
</feature>
<dbReference type="AlphaFoldDB" id="A0A9N9UDU5"/>